<keyword evidence="4 6" id="KW-1133">Transmembrane helix</keyword>
<dbReference type="InterPro" id="IPR027379">
    <property type="entry name" value="CLS_N"/>
</dbReference>
<accession>A0A846QF24</accession>
<feature type="transmembrane region" description="Helical" evidence="6">
    <location>
        <begin position="12"/>
        <end position="35"/>
    </location>
</feature>
<dbReference type="RefSeq" id="WP_167939958.1">
    <property type="nucleotide sequence ID" value="NZ_JAATJA010000001.1"/>
</dbReference>
<organism evidence="8 9">
    <name type="scientific">Desulfobaculum xiamenense</name>
    <dbReference type="NCBI Taxonomy" id="995050"/>
    <lineage>
        <taxon>Bacteria</taxon>
        <taxon>Pseudomonadati</taxon>
        <taxon>Thermodesulfobacteriota</taxon>
        <taxon>Desulfovibrionia</taxon>
        <taxon>Desulfovibrionales</taxon>
        <taxon>Desulfovibrionaceae</taxon>
        <taxon>Desulfobaculum</taxon>
    </lineage>
</organism>
<dbReference type="Proteomes" id="UP000580856">
    <property type="component" value="Unassembled WGS sequence"/>
</dbReference>
<comment type="subcellular location">
    <subcellularLocation>
        <location evidence="1">Cell membrane</location>
        <topology evidence="1">Multi-pass membrane protein</topology>
    </subcellularLocation>
</comment>
<evidence type="ECO:0000256" key="4">
    <source>
        <dbReference type="ARBA" id="ARBA00022989"/>
    </source>
</evidence>
<keyword evidence="2" id="KW-1003">Cell membrane</keyword>
<comment type="caution">
    <text evidence="8">The sequence shown here is derived from an EMBL/GenBank/DDBJ whole genome shotgun (WGS) entry which is preliminary data.</text>
</comment>
<dbReference type="Pfam" id="PF13396">
    <property type="entry name" value="PLDc_N"/>
    <property type="match status" value="1"/>
</dbReference>
<protein>
    <recommendedName>
        <fullName evidence="7">Cardiolipin synthase N-terminal domain-containing protein</fullName>
    </recommendedName>
</protein>
<evidence type="ECO:0000256" key="2">
    <source>
        <dbReference type="ARBA" id="ARBA00022475"/>
    </source>
</evidence>
<evidence type="ECO:0000256" key="1">
    <source>
        <dbReference type="ARBA" id="ARBA00004651"/>
    </source>
</evidence>
<feature type="domain" description="Cardiolipin synthase N-terminal" evidence="7">
    <location>
        <begin position="26"/>
        <end position="68"/>
    </location>
</feature>
<sequence>MLVDISTFSPALLAIIAAMVAVCLSLSFWAIWHAFWREFPSHQEKMVWLALAVFIPFIGGIVYLVCGRNRGRRYAS</sequence>
<dbReference type="AlphaFoldDB" id="A0A846QF24"/>
<evidence type="ECO:0000313" key="9">
    <source>
        <dbReference type="Proteomes" id="UP000580856"/>
    </source>
</evidence>
<gene>
    <name evidence="8" type="ORF">GGQ74_000501</name>
</gene>
<keyword evidence="3 6" id="KW-0812">Transmembrane</keyword>
<dbReference type="GO" id="GO:0005886">
    <property type="term" value="C:plasma membrane"/>
    <property type="evidence" value="ECO:0007669"/>
    <property type="project" value="UniProtKB-SubCell"/>
</dbReference>
<evidence type="ECO:0000313" key="8">
    <source>
        <dbReference type="EMBL" id="NJB66861.1"/>
    </source>
</evidence>
<evidence type="ECO:0000256" key="5">
    <source>
        <dbReference type="ARBA" id="ARBA00023136"/>
    </source>
</evidence>
<evidence type="ECO:0000256" key="3">
    <source>
        <dbReference type="ARBA" id="ARBA00022692"/>
    </source>
</evidence>
<proteinExistence type="predicted"/>
<evidence type="ECO:0000256" key="6">
    <source>
        <dbReference type="SAM" id="Phobius"/>
    </source>
</evidence>
<evidence type="ECO:0000259" key="7">
    <source>
        <dbReference type="Pfam" id="PF13396"/>
    </source>
</evidence>
<reference evidence="8 9" key="1">
    <citation type="submission" date="2020-03" db="EMBL/GenBank/DDBJ databases">
        <title>Genomic Encyclopedia of Type Strains, Phase IV (KMG-IV): sequencing the most valuable type-strain genomes for metagenomic binning, comparative biology and taxonomic classification.</title>
        <authorList>
            <person name="Goeker M."/>
        </authorList>
    </citation>
    <scope>NUCLEOTIDE SEQUENCE [LARGE SCALE GENOMIC DNA]</scope>
    <source>
        <strain evidence="8 9">DSM 24233</strain>
    </source>
</reference>
<name>A0A846QF24_9BACT</name>
<feature type="transmembrane region" description="Helical" evidence="6">
    <location>
        <begin position="47"/>
        <end position="66"/>
    </location>
</feature>
<keyword evidence="5 6" id="KW-0472">Membrane</keyword>
<dbReference type="EMBL" id="JAATJA010000001">
    <property type="protein sequence ID" value="NJB66861.1"/>
    <property type="molecule type" value="Genomic_DNA"/>
</dbReference>
<keyword evidence="9" id="KW-1185">Reference proteome</keyword>